<accession>A0ABN2X394</accession>
<dbReference type="SUPFAM" id="SSF103473">
    <property type="entry name" value="MFS general substrate transporter"/>
    <property type="match status" value="1"/>
</dbReference>
<feature type="transmembrane region" description="Helical" evidence="7">
    <location>
        <begin position="349"/>
        <end position="370"/>
    </location>
</feature>
<keyword evidence="2" id="KW-0813">Transport</keyword>
<feature type="transmembrane region" description="Helical" evidence="7">
    <location>
        <begin position="376"/>
        <end position="396"/>
    </location>
</feature>
<evidence type="ECO:0000256" key="4">
    <source>
        <dbReference type="ARBA" id="ARBA00022692"/>
    </source>
</evidence>
<keyword evidence="3" id="KW-1003">Cell membrane</keyword>
<evidence type="ECO:0000256" key="1">
    <source>
        <dbReference type="ARBA" id="ARBA00004651"/>
    </source>
</evidence>
<organism evidence="8 9">
    <name type="scientific">Kitasatospora saccharophila</name>
    <dbReference type="NCBI Taxonomy" id="407973"/>
    <lineage>
        <taxon>Bacteria</taxon>
        <taxon>Bacillati</taxon>
        <taxon>Actinomycetota</taxon>
        <taxon>Actinomycetes</taxon>
        <taxon>Kitasatosporales</taxon>
        <taxon>Streptomycetaceae</taxon>
        <taxon>Kitasatospora</taxon>
    </lineage>
</organism>
<proteinExistence type="predicted"/>
<dbReference type="CDD" id="cd06173">
    <property type="entry name" value="MFS_MefA_like"/>
    <property type="match status" value="1"/>
</dbReference>
<feature type="transmembrane region" description="Helical" evidence="7">
    <location>
        <begin position="255"/>
        <end position="276"/>
    </location>
</feature>
<reference evidence="8 9" key="1">
    <citation type="journal article" date="2019" name="Int. J. Syst. Evol. Microbiol.">
        <title>The Global Catalogue of Microorganisms (GCM) 10K type strain sequencing project: providing services to taxonomists for standard genome sequencing and annotation.</title>
        <authorList>
            <consortium name="The Broad Institute Genomics Platform"/>
            <consortium name="The Broad Institute Genome Sequencing Center for Infectious Disease"/>
            <person name="Wu L."/>
            <person name="Ma J."/>
        </authorList>
    </citation>
    <scope>NUCLEOTIDE SEQUENCE [LARGE SCALE GENOMIC DNA]</scope>
    <source>
        <strain evidence="8 9">JCM 14559</strain>
    </source>
</reference>
<sequence>MGLRDGFAPLGIRAFRMFWTGQLVSSVGDGMVPVVTAFAVLGAGGGAGGLGAVLAVGMVCRVLAALVGGVLADRISRRHQMAAADAVRCAVQLGLGLLITTGHESAGVLAVGNGLYGIAAGFYGPASAGLVPALVERPMLQRAAALQSLTRSGAMIVGPAAAGLLIPFTAPQVVYFIDAASFAVNVTVLLRLVGVAVRARTGRTFLADLVRGWHEVSARRWLLLNLLAHAAWNFGMATFFVLGPVLAQRQLGGSAAWGLVAAGMSAGSLAASTLAMRWQPSRPLVAGNLALTLAALPLLALLARLPAPVVALAAAASNGGVVLLNAVWDATLQRVIPEEVLSRVSSYDTLFSLVSMPLGYALVGPAAHHLGDSGTLWTAISCSVLPCSLICLLPAVRGVGRAEPETPLEEGAAEPAAAC</sequence>
<protein>
    <submittedName>
        <fullName evidence="8">MFS transporter</fullName>
    </submittedName>
</protein>
<feature type="transmembrane region" description="Helical" evidence="7">
    <location>
        <begin position="309"/>
        <end position="328"/>
    </location>
</feature>
<name>A0ABN2X394_9ACTN</name>
<evidence type="ECO:0000256" key="6">
    <source>
        <dbReference type="ARBA" id="ARBA00023136"/>
    </source>
</evidence>
<dbReference type="Gene3D" id="1.20.1250.20">
    <property type="entry name" value="MFS general substrate transporter like domains"/>
    <property type="match status" value="1"/>
</dbReference>
<keyword evidence="5 7" id="KW-1133">Transmembrane helix</keyword>
<feature type="transmembrane region" description="Helical" evidence="7">
    <location>
        <begin position="221"/>
        <end position="243"/>
    </location>
</feature>
<feature type="transmembrane region" description="Helical" evidence="7">
    <location>
        <begin position="23"/>
        <end position="44"/>
    </location>
</feature>
<evidence type="ECO:0000256" key="5">
    <source>
        <dbReference type="ARBA" id="ARBA00022989"/>
    </source>
</evidence>
<evidence type="ECO:0000313" key="8">
    <source>
        <dbReference type="EMBL" id="GAA2103813.1"/>
    </source>
</evidence>
<dbReference type="PANTHER" id="PTHR23513">
    <property type="entry name" value="INTEGRAL MEMBRANE EFFLUX PROTEIN-RELATED"/>
    <property type="match status" value="1"/>
</dbReference>
<comment type="caution">
    <text evidence="8">The sequence shown here is derived from an EMBL/GenBank/DDBJ whole genome shotgun (WGS) entry which is preliminary data.</text>
</comment>
<keyword evidence="9" id="KW-1185">Reference proteome</keyword>
<feature type="transmembrane region" description="Helical" evidence="7">
    <location>
        <begin position="149"/>
        <end position="168"/>
    </location>
</feature>
<dbReference type="PANTHER" id="PTHR23513:SF11">
    <property type="entry name" value="STAPHYLOFERRIN A TRANSPORTER"/>
    <property type="match status" value="1"/>
</dbReference>
<evidence type="ECO:0000256" key="7">
    <source>
        <dbReference type="SAM" id="Phobius"/>
    </source>
</evidence>
<dbReference type="Proteomes" id="UP001500897">
    <property type="component" value="Unassembled WGS sequence"/>
</dbReference>
<dbReference type="RefSeq" id="WP_344553652.1">
    <property type="nucleotide sequence ID" value="NZ_BAAANS010000026.1"/>
</dbReference>
<evidence type="ECO:0000313" key="9">
    <source>
        <dbReference type="Proteomes" id="UP001500897"/>
    </source>
</evidence>
<dbReference type="EMBL" id="BAAANS010000026">
    <property type="protein sequence ID" value="GAA2103813.1"/>
    <property type="molecule type" value="Genomic_DNA"/>
</dbReference>
<gene>
    <name evidence="8" type="ORF">GCM10009759_39550</name>
</gene>
<feature type="transmembrane region" description="Helical" evidence="7">
    <location>
        <begin position="174"/>
        <end position="193"/>
    </location>
</feature>
<keyword evidence="6 7" id="KW-0472">Membrane</keyword>
<dbReference type="InterPro" id="IPR010290">
    <property type="entry name" value="TM_effector"/>
</dbReference>
<evidence type="ECO:0000256" key="3">
    <source>
        <dbReference type="ARBA" id="ARBA00022475"/>
    </source>
</evidence>
<dbReference type="InterPro" id="IPR036259">
    <property type="entry name" value="MFS_trans_sf"/>
</dbReference>
<dbReference type="Pfam" id="PF05977">
    <property type="entry name" value="MFS_3"/>
    <property type="match status" value="1"/>
</dbReference>
<comment type="subcellular location">
    <subcellularLocation>
        <location evidence="1">Cell membrane</location>
        <topology evidence="1">Multi-pass membrane protein</topology>
    </subcellularLocation>
</comment>
<evidence type="ECO:0000256" key="2">
    <source>
        <dbReference type="ARBA" id="ARBA00022448"/>
    </source>
</evidence>
<feature type="transmembrane region" description="Helical" evidence="7">
    <location>
        <begin position="283"/>
        <end position="303"/>
    </location>
</feature>
<feature type="transmembrane region" description="Helical" evidence="7">
    <location>
        <begin position="50"/>
        <end position="72"/>
    </location>
</feature>
<keyword evidence="4 7" id="KW-0812">Transmembrane</keyword>